<organism evidence="2 3">
    <name type="scientific">Paenactinomyces guangxiensis</name>
    <dbReference type="NCBI Taxonomy" id="1490290"/>
    <lineage>
        <taxon>Bacteria</taxon>
        <taxon>Bacillati</taxon>
        <taxon>Bacillota</taxon>
        <taxon>Bacilli</taxon>
        <taxon>Bacillales</taxon>
        <taxon>Thermoactinomycetaceae</taxon>
        <taxon>Paenactinomyces</taxon>
    </lineage>
</organism>
<proteinExistence type="predicted"/>
<keyword evidence="3" id="KW-1185">Reference proteome</keyword>
<keyword evidence="1" id="KW-0472">Membrane</keyword>
<keyword evidence="1" id="KW-1133">Transmembrane helix</keyword>
<feature type="transmembrane region" description="Helical" evidence="1">
    <location>
        <begin position="113"/>
        <end position="134"/>
    </location>
</feature>
<evidence type="ECO:0000313" key="2">
    <source>
        <dbReference type="EMBL" id="MBA4496365.1"/>
    </source>
</evidence>
<comment type="caution">
    <text evidence="2">The sequence shown here is derived from an EMBL/GenBank/DDBJ whole genome shotgun (WGS) entry which is preliminary data.</text>
</comment>
<feature type="transmembrane region" description="Helical" evidence="1">
    <location>
        <begin position="12"/>
        <end position="29"/>
    </location>
</feature>
<sequence>MKLSTVKKGGYFLLFVLISIGVVSYIYHLKPQKIAQELKLEQLKNEIAKDNVANLDAYYVGGSQAQVTGELKAPAGKDFMTLTDVTDMGDLEDLAVKKGMDFQFSYERPPRPLYKIVTPIVLLLLITISGLFFWKKWREA</sequence>
<accession>A0A7W1WUK9</accession>
<evidence type="ECO:0000256" key="1">
    <source>
        <dbReference type="SAM" id="Phobius"/>
    </source>
</evidence>
<reference evidence="2 3" key="1">
    <citation type="submission" date="2020-07" db="EMBL/GenBank/DDBJ databases">
        <authorList>
            <person name="Feng H."/>
        </authorList>
    </citation>
    <scope>NUCLEOTIDE SEQUENCE [LARGE SCALE GENOMIC DNA]</scope>
    <source>
        <strain evidence="3">s-10</strain>
    </source>
</reference>
<dbReference type="AlphaFoldDB" id="A0A7W1WUK9"/>
<evidence type="ECO:0000313" key="3">
    <source>
        <dbReference type="Proteomes" id="UP000535491"/>
    </source>
</evidence>
<dbReference type="Proteomes" id="UP000535491">
    <property type="component" value="Unassembled WGS sequence"/>
</dbReference>
<dbReference type="RefSeq" id="WP_181754715.1">
    <property type="nucleotide sequence ID" value="NZ_JACEIQ010000031.1"/>
</dbReference>
<gene>
    <name evidence="2" type="ORF">H1191_19045</name>
</gene>
<name>A0A7W1WUK9_9BACL</name>
<protein>
    <submittedName>
        <fullName evidence="2">Uncharacterized protein</fullName>
    </submittedName>
</protein>
<dbReference type="EMBL" id="JACEIQ010000031">
    <property type="protein sequence ID" value="MBA4496365.1"/>
    <property type="molecule type" value="Genomic_DNA"/>
</dbReference>
<keyword evidence="1" id="KW-0812">Transmembrane</keyword>